<evidence type="ECO:0000259" key="8">
    <source>
        <dbReference type="PROSITE" id="PS50109"/>
    </source>
</evidence>
<reference evidence="10" key="1">
    <citation type="submission" date="2017-04" db="EMBL/GenBank/DDBJ databases">
        <authorList>
            <person name="Song Y."/>
            <person name="Cho B.-K."/>
        </authorList>
    </citation>
    <scope>NUCLEOTIDE SEQUENCE [LARGE SCALE GENOMIC DNA]</scope>
    <source>
        <strain evidence="10">SL1</strain>
    </source>
</reference>
<feature type="transmembrane region" description="Helical" evidence="7">
    <location>
        <begin position="29"/>
        <end position="46"/>
    </location>
</feature>
<keyword evidence="7" id="KW-0812">Transmembrane</keyword>
<feature type="transmembrane region" description="Helical" evidence="7">
    <location>
        <begin position="114"/>
        <end position="135"/>
    </location>
</feature>
<dbReference type="SMART" id="SM00387">
    <property type="entry name" value="HATPase_c"/>
    <property type="match status" value="1"/>
</dbReference>
<dbReference type="OrthoDB" id="1791938at2"/>
<evidence type="ECO:0000256" key="2">
    <source>
        <dbReference type="ARBA" id="ARBA00012438"/>
    </source>
</evidence>
<keyword evidence="9" id="KW-0547">Nucleotide-binding</keyword>
<dbReference type="EMBL" id="CP020953">
    <property type="protein sequence ID" value="AWI06083.1"/>
    <property type="molecule type" value="Genomic_DNA"/>
</dbReference>
<feature type="transmembrane region" description="Helical" evidence="7">
    <location>
        <begin position="84"/>
        <end position="102"/>
    </location>
</feature>
<dbReference type="PROSITE" id="PS50109">
    <property type="entry name" value="HIS_KIN"/>
    <property type="match status" value="1"/>
</dbReference>
<evidence type="ECO:0000256" key="4">
    <source>
        <dbReference type="ARBA" id="ARBA00022679"/>
    </source>
</evidence>
<keyword evidence="4" id="KW-0808">Transferase</keyword>
<organism evidence="9 10">
    <name type="scientific">Clostridium drakei</name>
    <dbReference type="NCBI Taxonomy" id="332101"/>
    <lineage>
        <taxon>Bacteria</taxon>
        <taxon>Bacillati</taxon>
        <taxon>Bacillota</taxon>
        <taxon>Clostridia</taxon>
        <taxon>Eubacteriales</taxon>
        <taxon>Clostridiaceae</taxon>
        <taxon>Clostridium</taxon>
    </lineage>
</organism>
<comment type="catalytic activity">
    <reaction evidence="1">
        <text>ATP + protein L-histidine = ADP + protein N-phospho-L-histidine.</text>
        <dbReference type="EC" id="2.7.13.3"/>
    </reaction>
</comment>
<accession>A0A2U8DTH5</accession>
<evidence type="ECO:0000256" key="1">
    <source>
        <dbReference type="ARBA" id="ARBA00000085"/>
    </source>
</evidence>
<dbReference type="InterPro" id="IPR003594">
    <property type="entry name" value="HATPase_dom"/>
</dbReference>
<feature type="transmembrane region" description="Helical" evidence="7">
    <location>
        <begin position="51"/>
        <end position="72"/>
    </location>
</feature>
<dbReference type="RefSeq" id="WP_032076253.1">
    <property type="nucleotide sequence ID" value="NZ_CP020953.1"/>
</dbReference>
<dbReference type="InterPro" id="IPR050980">
    <property type="entry name" value="2C_sensor_his_kinase"/>
</dbReference>
<dbReference type="PANTHER" id="PTHR44936">
    <property type="entry name" value="SENSOR PROTEIN CREC"/>
    <property type="match status" value="1"/>
</dbReference>
<keyword evidence="3" id="KW-0597">Phosphoprotein</keyword>
<evidence type="ECO:0000256" key="3">
    <source>
        <dbReference type="ARBA" id="ARBA00022553"/>
    </source>
</evidence>
<dbReference type="AlphaFoldDB" id="A0A2U8DTH5"/>
<protein>
    <recommendedName>
        <fullName evidence="2">histidine kinase</fullName>
        <ecNumber evidence="2">2.7.13.3</ecNumber>
    </recommendedName>
</protein>
<dbReference type="InterPro" id="IPR004358">
    <property type="entry name" value="Sig_transdc_His_kin-like_C"/>
</dbReference>
<dbReference type="KEGG" id="cdrk:B9W14_16770"/>
<keyword evidence="10" id="KW-1185">Reference proteome</keyword>
<evidence type="ECO:0000256" key="6">
    <source>
        <dbReference type="ARBA" id="ARBA00023012"/>
    </source>
</evidence>
<gene>
    <name evidence="9" type="ORF">B9W14_16770</name>
</gene>
<dbReference type="EC" id="2.7.13.3" evidence="2"/>
<evidence type="ECO:0000256" key="5">
    <source>
        <dbReference type="ARBA" id="ARBA00022777"/>
    </source>
</evidence>
<dbReference type="Pfam" id="PF02518">
    <property type="entry name" value="HATPase_c"/>
    <property type="match status" value="1"/>
</dbReference>
<dbReference type="PRINTS" id="PR00344">
    <property type="entry name" value="BCTRLSENSOR"/>
</dbReference>
<dbReference type="InterPro" id="IPR036890">
    <property type="entry name" value="HATPase_C_sf"/>
</dbReference>
<evidence type="ECO:0000313" key="9">
    <source>
        <dbReference type="EMBL" id="AWI06083.1"/>
    </source>
</evidence>
<keyword evidence="7" id="KW-1133">Transmembrane helix</keyword>
<evidence type="ECO:0000256" key="7">
    <source>
        <dbReference type="SAM" id="Phobius"/>
    </source>
</evidence>
<dbReference type="SUPFAM" id="SSF55874">
    <property type="entry name" value="ATPase domain of HSP90 chaperone/DNA topoisomerase II/histidine kinase"/>
    <property type="match status" value="1"/>
</dbReference>
<dbReference type="Gene3D" id="3.30.565.10">
    <property type="entry name" value="Histidine kinase-like ATPase, C-terminal domain"/>
    <property type="match status" value="1"/>
</dbReference>
<keyword evidence="7" id="KW-0472">Membrane</keyword>
<keyword evidence="5" id="KW-0418">Kinase</keyword>
<feature type="transmembrane region" description="Helical" evidence="7">
    <location>
        <begin position="147"/>
        <end position="168"/>
    </location>
</feature>
<sequence>MKEDLFILALMIITIPLTGELKMYPFHDTFRISFATPIFLFFLLWIKKLPLFIPGFIIGFSVIIFRTILDFFVKGSFQFFPDFIYHFSAFFYYATYSTLFYLTKINQLYHRPLLLGCLCALIDIISSIVELFFRYCFLGNKFYLSTLGIIIIISIIRSFFVLSFFNIIKLNEIKAAAKQQQEQNEHMLLVISGLYAESVQLKKSLKDAENITKNCYNLYQNFQDSKYEFGQKDLASKLLAIAGQVHEIKKDNQRIYSGLSKMISAENSTDYMNISKIGHIIVETNEKYARCLGKDIEFILSINDYFPNLHVYTILSLINNLVSNSVESIKDKGSIKISICKDNEFINFEICDTGPGIPEKKKNLIFKPGYTTKYDINGEPSTGMGLPYVKELIKTLKGTVTLKDNSIENGTVFTIKLPINNLISKGW</sequence>
<keyword evidence="9" id="KW-0067">ATP-binding</keyword>
<dbReference type="PANTHER" id="PTHR44936:SF9">
    <property type="entry name" value="SENSOR PROTEIN CREC"/>
    <property type="match status" value="1"/>
</dbReference>
<proteinExistence type="predicted"/>
<dbReference type="GO" id="GO:0005524">
    <property type="term" value="F:ATP binding"/>
    <property type="evidence" value="ECO:0007669"/>
    <property type="project" value="UniProtKB-KW"/>
</dbReference>
<name>A0A2U8DTH5_9CLOT</name>
<keyword evidence="6" id="KW-0902">Two-component regulatory system</keyword>
<dbReference type="InterPro" id="IPR005467">
    <property type="entry name" value="His_kinase_dom"/>
</dbReference>
<dbReference type="GO" id="GO:0000160">
    <property type="term" value="P:phosphorelay signal transduction system"/>
    <property type="evidence" value="ECO:0007669"/>
    <property type="project" value="UniProtKB-KW"/>
</dbReference>
<dbReference type="GO" id="GO:0004673">
    <property type="term" value="F:protein histidine kinase activity"/>
    <property type="evidence" value="ECO:0007669"/>
    <property type="project" value="UniProtKB-EC"/>
</dbReference>
<dbReference type="Proteomes" id="UP000244910">
    <property type="component" value="Chromosome"/>
</dbReference>
<feature type="domain" description="Histidine kinase" evidence="8">
    <location>
        <begin position="314"/>
        <end position="421"/>
    </location>
</feature>
<evidence type="ECO:0000313" key="10">
    <source>
        <dbReference type="Proteomes" id="UP000244910"/>
    </source>
</evidence>